<evidence type="ECO:0000256" key="1">
    <source>
        <dbReference type="SAM" id="MobiDB-lite"/>
    </source>
</evidence>
<evidence type="ECO:0000313" key="3">
    <source>
        <dbReference type="Proteomes" id="UP001196413"/>
    </source>
</evidence>
<reference evidence="2" key="1">
    <citation type="submission" date="2021-06" db="EMBL/GenBank/DDBJ databases">
        <title>Parelaphostrongylus tenuis whole genome reference sequence.</title>
        <authorList>
            <person name="Garwood T.J."/>
            <person name="Larsen P.A."/>
            <person name="Fountain-Jones N.M."/>
            <person name="Garbe J.R."/>
            <person name="Macchietto M.G."/>
            <person name="Kania S.A."/>
            <person name="Gerhold R.W."/>
            <person name="Richards J.E."/>
            <person name="Wolf T.M."/>
        </authorList>
    </citation>
    <scope>NUCLEOTIDE SEQUENCE</scope>
    <source>
        <strain evidence="2">MNPRO001-30</strain>
        <tissue evidence="2">Meninges</tissue>
    </source>
</reference>
<organism evidence="2 3">
    <name type="scientific">Parelaphostrongylus tenuis</name>
    <name type="common">Meningeal worm</name>
    <dbReference type="NCBI Taxonomy" id="148309"/>
    <lineage>
        <taxon>Eukaryota</taxon>
        <taxon>Metazoa</taxon>
        <taxon>Ecdysozoa</taxon>
        <taxon>Nematoda</taxon>
        <taxon>Chromadorea</taxon>
        <taxon>Rhabditida</taxon>
        <taxon>Rhabditina</taxon>
        <taxon>Rhabditomorpha</taxon>
        <taxon>Strongyloidea</taxon>
        <taxon>Metastrongylidae</taxon>
        <taxon>Parelaphostrongylus</taxon>
    </lineage>
</organism>
<feature type="compositionally biased region" description="Basic and acidic residues" evidence="1">
    <location>
        <begin position="76"/>
        <end position="85"/>
    </location>
</feature>
<dbReference type="EMBL" id="JAHQIW010005093">
    <property type="protein sequence ID" value="KAJ1364883.1"/>
    <property type="molecule type" value="Genomic_DNA"/>
</dbReference>
<feature type="region of interest" description="Disordered" evidence="1">
    <location>
        <begin position="1"/>
        <end position="89"/>
    </location>
</feature>
<dbReference type="Proteomes" id="UP001196413">
    <property type="component" value="Unassembled WGS sequence"/>
</dbReference>
<feature type="compositionally biased region" description="Polar residues" evidence="1">
    <location>
        <begin position="16"/>
        <end position="26"/>
    </location>
</feature>
<keyword evidence="3" id="KW-1185">Reference proteome</keyword>
<accession>A0AAD5MXY4</accession>
<name>A0AAD5MXY4_PARTN</name>
<gene>
    <name evidence="2" type="ORF">KIN20_025072</name>
</gene>
<feature type="compositionally biased region" description="Basic residues" evidence="1">
    <location>
        <begin position="31"/>
        <end position="56"/>
    </location>
</feature>
<protein>
    <submittedName>
        <fullName evidence="2">Uncharacterized protein</fullName>
    </submittedName>
</protein>
<dbReference type="AlphaFoldDB" id="A0AAD5MXY4"/>
<evidence type="ECO:0000313" key="2">
    <source>
        <dbReference type="EMBL" id="KAJ1364883.1"/>
    </source>
</evidence>
<proteinExistence type="predicted"/>
<comment type="caution">
    <text evidence="2">The sequence shown here is derived from an EMBL/GenBank/DDBJ whole genome shotgun (WGS) entry which is preliminary data.</text>
</comment>
<sequence length="126" mass="14733">MKQRQSSFGSGRAPSLTATQEESAQPSSTQQRRKRSVRRRRPSPSTKRSRHTRHQRSSQANSRAARRRHSSKSRRTKEIELEQKRKTAKARRYFIHCAKQQEEKNCNEAREVLDEMRTNSGDPDEA</sequence>
<feature type="compositionally biased region" description="Basic residues" evidence="1">
    <location>
        <begin position="64"/>
        <end position="75"/>
    </location>
</feature>